<accession>A0ABW2PFK8</accession>
<comment type="caution">
    <text evidence="3">The sequence shown here is derived from an EMBL/GenBank/DDBJ whole genome shotgun (WGS) entry which is preliminary data.</text>
</comment>
<feature type="compositionally biased region" description="Low complexity" evidence="1">
    <location>
        <begin position="228"/>
        <end position="237"/>
    </location>
</feature>
<feature type="compositionally biased region" description="Gly residues" evidence="1">
    <location>
        <begin position="710"/>
        <end position="723"/>
    </location>
</feature>
<keyword evidence="2" id="KW-0472">Membrane</keyword>
<feature type="transmembrane region" description="Helical" evidence="2">
    <location>
        <begin position="26"/>
        <end position="47"/>
    </location>
</feature>
<feature type="region of interest" description="Disordered" evidence="1">
    <location>
        <begin position="192"/>
        <end position="783"/>
    </location>
</feature>
<evidence type="ECO:0000256" key="1">
    <source>
        <dbReference type="SAM" id="MobiDB-lite"/>
    </source>
</evidence>
<reference evidence="4" key="1">
    <citation type="journal article" date="2019" name="Int. J. Syst. Evol. Microbiol.">
        <title>The Global Catalogue of Microorganisms (GCM) 10K type strain sequencing project: providing services to taxonomists for standard genome sequencing and annotation.</title>
        <authorList>
            <consortium name="The Broad Institute Genomics Platform"/>
            <consortium name="The Broad Institute Genome Sequencing Center for Infectious Disease"/>
            <person name="Wu L."/>
            <person name="Ma J."/>
        </authorList>
    </citation>
    <scope>NUCLEOTIDE SEQUENCE [LARGE SCALE GENOMIC DNA]</scope>
    <source>
        <strain evidence="4">CECT 7649</strain>
    </source>
</reference>
<dbReference type="PANTHER" id="PTHR43384">
    <property type="entry name" value="SEPTUM SITE-DETERMINING PROTEIN MIND HOMOLOG, CHLOROPLASTIC-RELATED"/>
    <property type="match status" value="1"/>
</dbReference>
<evidence type="ECO:0000313" key="3">
    <source>
        <dbReference type="EMBL" id="MFC7385966.1"/>
    </source>
</evidence>
<organism evidence="3 4">
    <name type="scientific">Sphaerisporangium rhizosphaerae</name>
    <dbReference type="NCBI Taxonomy" id="2269375"/>
    <lineage>
        <taxon>Bacteria</taxon>
        <taxon>Bacillati</taxon>
        <taxon>Actinomycetota</taxon>
        <taxon>Actinomycetes</taxon>
        <taxon>Streptosporangiales</taxon>
        <taxon>Streptosporangiaceae</taxon>
        <taxon>Sphaerisporangium</taxon>
    </lineage>
</organism>
<dbReference type="Gene3D" id="3.40.50.300">
    <property type="entry name" value="P-loop containing nucleotide triphosphate hydrolases"/>
    <property type="match status" value="1"/>
</dbReference>
<name>A0ABW2PFK8_9ACTN</name>
<gene>
    <name evidence="3" type="ORF">ACFQSB_27420</name>
</gene>
<feature type="compositionally biased region" description="Basic and acidic residues" evidence="1">
    <location>
        <begin position="385"/>
        <end position="409"/>
    </location>
</feature>
<feature type="compositionally biased region" description="Low complexity" evidence="1">
    <location>
        <begin position="321"/>
        <end position="330"/>
    </location>
</feature>
<dbReference type="InterPro" id="IPR050625">
    <property type="entry name" value="ParA/MinD_ATPase"/>
</dbReference>
<dbReference type="RefSeq" id="WP_380829796.1">
    <property type="nucleotide sequence ID" value="NZ_JBHTCG010000022.1"/>
</dbReference>
<dbReference type="EMBL" id="JBHTCG010000022">
    <property type="protein sequence ID" value="MFC7385966.1"/>
    <property type="molecule type" value="Genomic_DNA"/>
</dbReference>
<dbReference type="Pfam" id="PF12648">
    <property type="entry name" value="TcpE"/>
    <property type="match status" value="1"/>
</dbReference>
<feature type="compositionally biased region" description="Basic and acidic residues" evidence="1">
    <location>
        <begin position="359"/>
        <end position="376"/>
    </location>
</feature>
<feature type="compositionally biased region" description="Polar residues" evidence="1">
    <location>
        <begin position="477"/>
        <end position="487"/>
    </location>
</feature>
<feature type="compositionally biased region" description="Low complexity" evidence="1">
    <location>
        <begin position="724"/>
        <end position="767"/>
    </location>
</feature>
<keyword evidence="4" id="KW-1185">Reference proteome</keyword>
<evidence type="ECO:0000256" key="2">
    <source>
        <dbReference type="SAM" id="Phobius"/>
    </source>
</evidence>
<feature type="compositionally biased region" description="Low complexity" evidence="1">
    <location>
        <begin position="211"/>
        <end position="221"/>
    </location>
</feature>
<dbReference type="SUPFAM" id="SSF52540">
    <property type="entry name" value="P-loop containing nucleoside triphosphate hydrolases"/>
    <property type="match status" value="1"/>
</dbReference>
<dbReference type="PANTHER" id="PTHR43384:SF14">
    <property type="entry name" value="ESX-1 SECRETION-ASSOCIATED PROTEIN ESPI"/>
    <property type="match status" value="1"/>
</dbReference>
<feature type="compositionally biased region" description="Basic residues" evidence="1">
    <location>
        <begin position="138"/>
        <end position="157"/>
    </location>
</feature>
<feature type="compositionally biased region" description="Basic and acidic residues" evidence="1">
    <location>
        <begin position="418"/>
        <end position="430"/>
    </location>
</feature>
<protein>
    <submittedName>
        <fullName evidence="3">TcpE family conjugal transfer membrane protein</fullName>
    </submittedName>
</protein>
<dbReference type="InterPro" id="IPR025608">
    <property type="entry name" value="TcpE"/>
</dbReference>
<feature type="region of interest" description="Disordered" evidence="1">
    <location>
        <begin position="130"/>
        <end position="163"/>
    </location>
</feature>
<feature type="compositionally biased region" description="Low complexity" evidence="1">
    <location>
        <begin position="510"/>
        <end position="610"/>
    </location>
</feature>
<keyword evidence="2" id="KW-0812">Transmembrane</keyword>
<sequence length="1090" mass="111722">MDLPTYTNIWRIEKRLYKLYDLRLPMPLPIVWIGVFLGVLVPWSVLLRLLQVPMEMPWHVLYLVPPGIVTWLSTRPVIESKRLNELLQSQLRYFGEPKTWCRLAPADEPDEITFTAKVWRSAPQAALLASAETAKSASRSRRGARAKPKHTAPRKRAVPSWAPARQVPSIKARPGEVRPAVAAAAAAVTSLPAAEPPARQAERPRVTQGTAAAQPAAALPAIAPPVQDPATRATGPATPTPATPAIGPATSVPGSGISRATPAIGPATSAPGSGIGRATPAIGPATSAPGSAIGPATPVIGSATPVSGLTPAGSEAPAGPSRPRVSTPDRVVVRRDPAPDRLVVPRLPSPGRPAPEQGLSRDRVTEAQGLSRDRALEAQGPSGDRVAEERGLSRERASERQGVSRDPAPEHQGLSRDPASERQEVSRDRAAGTPERSGAKAEATPALGQGISATPPPIGTEALRRLRRLAASAESRGTTSVPGSTPASGIGRLGIPAGGIPVPGAPAPDPAVTASPADTTSTTNTSPTAGAAPTASTPSSAGTAPTTGTPSSAGAAPTAGSLPAAGTADTAPAAGTADTAPAAGREATAAAAGTAGAPDVSRVAGPAGVAGTAGTGRPGAEPSQGEPVAGTRAGAGETDVREQHRKGQPPRAAAPQYRLPESRTVWPVSRTRPSETPPFETPASEPRPSRALASERPSQSPASEPRPSEGAGGRGAEGVGAEGVGAEAPRTAVPRVPARPAAREQAAPPLSIRAVPTGPGAPADPAAPSVPVPVPRPGDEPRVRRVESVVGRDQSGGWRRLAQVVVGGGGPNRNDGIEMDEARARTTLAGSRRVVVLGCTGGAGQTTTTLMLGHTLARYREDRVVAVDANTGDHTLTGRIATDSPETLTSLLAGLDGVSGYLSMRAYTTRSESGLEVVGSDSDAAAARRLADRGLFSDERLAHAMRVLDRHYRLIIVDPAASMAARMLAHADQLVLVAPASEDAPDAVAMTFDWLDGHGSTELRRRAVMVINGVSRRSMAGVEQAEAVARGRCRAIVRVPWEDELAPGHAGPVQLAHLRASGRRAYVALAGVVASGLAVANRPSEEEVAQ</sequence>
<keyword evidence="2" id="KW-1133">Transmembrane helix</keyword>
<evidence type="ECO:0000313" key="4">
    <source>
        <dbReference type="Proteomes" id="UP001596496"/>
    </source>
</evidence>
<proteinExistence type="predicted"/>
<dbReference type="Proteomes" id="UP001596496">
    <property type="component" value="Unassembled WGS sequence"/>
</dbReference>
<dbReference type="InterPro" id="IPR027417">
    <property type="entry name" value="P-loop_NTPase"/>
</dbReference>